<accession>A0AAJ6NYU5</accession>
<geneLocation type="plasmid" evidence="1 2">
    <name>unnamed1</name>
</geneLocation>
<evidence type="ECO:0000313" key="1">
    <source>
        <dbReference type="EMBL" id="WGV29147.1"/>
    </source>
</evidence>
<gene>
    <name evidence="1" type="ORF">QI031_30555</name>
</gene>
<reference evidence="1 2" key="1">
    <citation type="journal article" date="2023" name="Limnol Oceanogr Lett">
        <title>Environmental adaptations by the intertidal Antarctic cyanobacterium Halotia branconii CENA392 as revealed using long-read genome sequencing.</title>
        <authorList>
            <person name="Dextro R.B."/>
            <person name="Delbaje E."/>
            <person name="Freitas P.N.N."/>
            <person name="Geraldes V."/>
            <person name="Pinto E."/>
            <person name="Long P.F."/>
            <person name="Fiore M.F."/>
        </authorList>
    </citation>
    <scope>NUCLEOTIDE SEQUENCE [LARGE SCALE GENOMIC DNA]</scope>
    <source>
        <strain evidence="1 2">CENA392</strain>
        <plasmid evidence="1 2">unnamed1</plasmid>
    </source>
</reference>
<protein>
    <submittedName>
        <fullName evidence="1">Uncharacterized protein</fullName>
    </submittedName>
</protein>
<dbReference type="KEGG" id="hbq:QI031_30555"/>
<evidence type="ECO:0000313" key="2">
    <source>
        <dbReference type="Proteomes" id="UP001223520"/>
    </source>
</evidence>
<keyword evidence="1" id="KW-0614">Plasmid</keyword>
<proteinExistence type="predicted"/>
<organism evidence="1 2">
    <name type="scientific">Halotia branconii CENA392</name>
    <dbReference type="NCBI Taxonomy" id="1539056"/>
    <lineage>
        <taxon>Bacteria</taxon>
        <taxon>Bacillati</taxon>
        <taxon>Cyanobacteriota</taxon>
        <taxon>Cyanophyceae</taxon>
        <taxon>Nostocales</taxon>
        <taxon>Nodulariaceae</taxon>
        <taxon>Halotia</taxon>
    </lineage>
</organism>
<name>A0AAJ6NYU5_9CYAN</name>
<dbReference type="Proteomes" id="UP001223520">
    <property type="component" value="Plasmid unnamed1"/>
</dbReference>
<keyword evidence="2" id="KW-1185">Reference proteome</keyword>
<dbReference type="EMBL" id="CP124544">
    <property type="protein sequence ID" value="WGV29147.1"/>
    <property type="molecule type" value="Genomic_DNA"/>
</dbReference>
<sequence>MKLSPVYDPKSLSSSKVYRIDGAFYQYLRQSGSSAHPQYVFGYLPAPGHKTKSDLLLNRNKLISRCEEVVGMACNTTEAKESSEQLQLF</sequence>
<dbReference type="RefSeq" id="WP_281486342.1">
    <property type="nucleotide sequence ID" value="NZ_CP124544.1"/>
</dbReference>
<dbReference type="AlphaFoldDB" id="A0AAJ6NYU5"/>